<dbReference type="RefSeq" id="WP_088246721.1">
    <property type="nucleotide sequence ID" value="NZ_NHMK01000003.1"/>
</dbReference>
<organism evidence="1 2">
    <name type="scientific">Deinococcus indicus</name>
    <dbReference type="NCBI Taxonomy" id="223556"/>
    <lineage>
        <taxon>Bacteria</taxon>
        <taxon>Thermotogati</taxon>
        <taxon>Deinococcota</taxon>
        <taxon>Deinococci</taxon>
        <taxon>Deinococcales</taxon>
        <taxon>Deinococcaceae</taxon>
        <taxon>Deinococcus</taxon>
    </lineage>
</organism>
<keyword evidence="2" id="KW-1185">Reference proteome</keyword>
<protein>
    <submittedName>
        <fullName evidence="1">Uncharacterized protein</fullName>
    </submittedName>
</protein>
<dbReference type="EMBL" id="NHMK01000003">
    <property type="protein sequence ID" value="OWL99029.1"/>
    <property type="molecule type" value="Genomic_DNA"/>
</dbReference>
<evidence type="ECO:0000313" key="2">
    <source>
        <dbReference type="Proteomes" id="UP000197208"/>
    </source>
</evidence>
<sequence length="164" mass="17468">MTPTEPLPTGPAFSARLHAALGILGVDVTTAEDRHGAWLLGLERAADQIQNGTTGLQAWTVARDVVQHSSQDPDIDEDTRKVLAALTTELTDSIEDMQAGREPVLDVQDIAFALYTLTFAVGEAQEHGENIAGHSPLALLLAHAHLSVTLNCTHTIHLPEAPTA</sequence>
<dbReference type="AlphaFoldDB" id="A0A246BTL7"/>
<accession>A0A246BTL7</accession>
<dbReference type="Proteomes" id="UP000197208">
    <property type="component" value="Unassembled WGS sequence"/>
</dbReference>
<proteinExistence type="predicted"/>
<comment type="caution">
    <text evidence="1">The sequence shown here is derived from an EMBL/GenBank/DDBJ whole genome shotgun (WGS) entry which is preliminary data.</text>
</comment>
<name>A0A246BTL7_9DEIO</name>
<reference evidence="1 2" key="1">
    <citation type="submission" date="2017-05" db="EMBL/GenBank/DDBJ databases">
        <title>De novo genome assembly of Deniococcus indicus strain DR1.</title>
        <authorList>
            <person name="Chauhan D."/>
            <person name="Yennamalli R.M."/>
            <person name="Priyadarshini R."/>
        </authorList>
    </citation>
    <scope>NUCLEOTIDE SEQUENCE [LARGE SCALE GENOMIC DNA]</scope>
    <source>
        <strain evidence="1 2">DR1</strain>
    </source>
</reference>
<gene>
    <name evidence="1" type="ORF">CBQ26_00790</name>
</gene>
<dbReference type="OrthoDB" id="9973161at2"/>
<evidence type="ECO:0000313" key="1">
    <source>
        <dbReference type="EMBL" id="OWL99029.1"/>
    </source>
</evidence>